<dbReference type="PANTHER" id="PTHR30055:SF200">
    <property type="entry name" value="HTH-TYPE TRANSCRIPTIONAL REPRESSOR BDCR"/>
    <property type="match status" value="1"/>
</dbReference>
<dbReference type="Pfam" id="PF00440">
    <property type="entry name" value="TetR_N"/>
    <property type="match status" value="1"/>
</dbReference>
<evidence type="ECO:0000256" key="2">
    <source>
        <dbReference type="PROSITE-ProRule" id="PRU00335"/>
    </source>
</evidence>
<dbReference type="SUPFAM" id="SSF48498">
    <property type="entry name" value="Tetracyclin repressor-like, C-terminal domain"/>
    <property type="match status" value="1"/>
</dbReference>
<sequence>MTAETEPGAAGGPGDGAAANGAAGAGSTKDTEGAEGAVGATGAADANGADGAADADDSWGGVEPDAARRLLLAAVEAFAERGFHATTTRDIASRAGMSPAALYIHYRTKEELLYQISRVGHERSVRILTEAADSATGSAGRLAAAVHAFVRWHAERHTTARVVQYELNALAEEHYTEIVALRRRSEEILRGILADGVAAGEFTVADIRGTALAVLSLCIDVARWFRSGGSRTPEQIGALYADLVLRMVGARTEAPATGPTAPAGTPERGDDRPER</sequence>
<dbReference type="SUPFAM" id="SSF46689">
    <property type="entry name" value="Homeodomain-like"/>
    <property type="match status" value="1"/>
</dbReference>
<dbReference type="InterPro" id="IPR001647">
    <property type="entry name" value="HTH_TetR"/>
</dbReference>
<dbReference type="Pfam" id="PF17932">
    <property type="entry name" value="TetR_C_24"/>
    <property type="match status" value="1"/>
</dbReference>
<feature type="DNA-binding region" description="H-T-H motif" evidence="2">
    <location>
        <begin position="87"/>
        <end position="106"/>
    </location>
</feature>
<dbReference type="Gene3D" id="1.10.357.10">
    <property type="entry name" value="Tetracycline Repressor, domain 2"/>
    <property type="match status" value="1"/>
</dbReference>
<dbReference type="AlphaFoldDB" id="A0A6G2B7W4"/>
<accession>A0A6G2B7W4</accession>
<feature type="domain" description="HTH tetR-type" evidence="4">
    <location>
        <begin position="64"/>
        <end position="124"/>
    </location>
</feature>
<dbReference type="PRINTS" id="PR00455">
    <property type="entry name" value="HTHTETR"/>
</dbReference>
<dbReference type="GO" id="GO:0003700">
    <property type="term" value="F:DNA-binding transcription factor activity"/>
    <property type="evidence" value="ECO:0007669"/>
    <property type="project" value="TreeGrafter"/>
</dbReference>
<feature type="compositionally biased region" description="Low complexity" evidence="3">
    <location>
        <begin position="16"/>
        <end position="26"/>
    </location>
</feature>
<dbReference type="EMBL" id="WIXO01000001">
    <property type="protein sequence ID" value="MTE18357.1"/>
    <property type="molecule type" value="Genomic_DNA"/>
</dbReference>
<dbReference type="InterPro" id="IPR041490">
    <property type="entry name" value="KstR2_TetR_C"/>
</dbReference>
<dbReference type="Proteomes" id="UP000473014">
    <property type="component" value="Unassembled WGS sequence"/>
</dbReference>
<keyword evidence="1 2" id="KW-0238">DNA-binding</keyword>
<protein>
    <submittedName>
        <fullName evidence="5">TetR family transcriptional regulator</fullName>
    </submittedName>
</protein>
<reference evidence="5 6" key="1">
    <citation type="submission" date="2019-11" db="EMBL/GenBank/DDBJ databases">
        <authorList>
            <person name="Yuan L."/>
        </authorList>
    </citation>
    <scope>NUCLEOTIDE SEQUENCE [LARGE SCALE GENOMIC DNA]</scope>
    <source>
        <strain evidence="5 6">TRM43335</strain>
    </source>
</reference>
<evidence type="ECO:0000256" key="1">
    <source>
        <dbReference type="ARBA" id="ARBA00023125"/>
    </source>
</evidence>
<dbReference type="InterPro" id="IPR050109">
    <property type="entry name" value="HTH-type_TetR-like_transc_reg"/>
</dbReference>
<dbReference type="OrthoDB" id="1669699at2"/>
<evidence type="ECO:0000256" key="3">
    <source>
        <dbReference type="SAM" id="MobiDB-lite"/>
    </source>
</evidence>
<keyword evidence="6" id="KW-1185">Reference proteome</keyword>
<dbReference type="PROSITE" id="PS50977">
    <property type="entry name" value="HTH_TETR_2"/>
    <property type="match status" value="1"/>
</dbReference>
<comment type="caution">
    <text evidence="5">The sequence shown here is derived from an EMBL/GenBank/DDBJ whole genome shotgun (WGS) entry which is preliminary data.</text>
</comment>
<name>A0A6G2B7W4_9ACTN</name>
<dbReference type="GO" id="GO:0000976">
    <property type="term" value="F:transcription cis-regulatory region binding"/>
    <property type="evidence" value="ECO:0007669"/>
    <property type="project" value="TreeGrafter"/>
</dbReference>
<organism evidence="5 6">
    <name type="scientific">Streptomyces taklimakanensis</name>
    <dbReference type="NCBI Taxonomy" id="2569853"/>
    <lineage>
        <taxon>Bacteria</taxon>
        <taxon>Bacillati</taxon>
        <taxon>Actinomycetota</taxon>
        <taxon>Actinomycetes</taxon>
        <taxon>Kitasatosporales</taxon>
        <taxon>Streptomycetaceae</taxon>
        <taxon>Streptomyces</taxon>
    </lineage>
</organism>
<evidence type="ECO:0000313" key="5">
    <source>
        <dbReference type="EMBL" id="MTE18357.1"/>
    </source>
</evidence>
<dbReference type="InterPro" id="IPR036271">
    <property type="entry name" value="Tet_transcr_reg_TetR-rel_C_sf"/>
</dbReference>
<feature type="region of interest" description="Disordered" evidence="3">
    <location>
        <begin position="253"/>
        <end position="275"/>
    </location>
</feature>
<evidence type="ECO:0000259" key="4">
    <source>
        <dbReference type="PROSITE" id="PS50977"/>
    </source>
</evidence>
<feature type="compositionally biased region" description="Low complexity" evidence="3">
    <location>
        <begin position="34"/>
        <end position="52"/>
    </location>
</feature>
<gene>
    <name evidence="5" type="ORF">F0L17_04280</name>
</gene>
<feature type="region of interest" description="Disordered" evidence="3">
    <location>
        <begin position="1"/>
        <end position="60"/>
    </location>
</feature>
<feature type="compositionally biased region" description="Low complexity" evidence="3">
    <location>
        <begin position="253"/>
        <end position="266"/>
    </location>
</feature>
<evidence type="ECO:0000313" key="6">
    <source>
        <dbReference type="Proteomes" id="UP000473014"/>
    </source>
</evidence>
<dbReference type="PANTHER" id="PTHR30055">
    <property type="entry name" value="HTH-TYPE TRANSCRIPTIONAL REGULATOR RUTR"/>
    <property type="match status" value="1"/>
</dbReference>
<dbReference type="InterPro" id="IPR009057">
    <property type="entry name" value="Homeodomain-like_sf"/>
</dbReference>
<proteinExistence type="predicted"/>